<evidence type="ECO:0000259" key="1">
    <source>
        <dbReference type="Pfam" id="PF12973"/>
    </source>
</evidence>
<gene>
    <name evidence="2" type="ORF">HC248_01492</name>
</gene>
<evidence type="ECO:0000313" key="2">
    <source>
        <dbReference type="EMBL" id="QJC56190.1"/>
    </source>
</evidence>
<dbReference type="InterPro" id="IPR025979">
    <property type="entry name" value="ChrR-like_cupin_dom"/>
</dbReference>
<feature type="domain" description="ChrR-like cupin" evidence="1">
    <location>
        <begin position="19"/>
        <end position="120"/>
    </location>
</feature>
<evidence type="ECO:0000313" key="3">
    <source>
        <dbReference type="Proteomes" id="UP000502041"/>
    </source>
</evidence>
<dbReference type="KEGG" id="pvac:HC248_01492"/>
<dbReference type="RefSeq" id="WP_238342756.1">
    <property type="nucleotide sequence ID" value="NZ_CP051461.1"/>
</dbReference>
<reference evidence="2 3" key="1">
    <citation type="submission" date="2020-04" db="EMBL/GenBank/DDBJ databases">
        <title>Complete genome of a Psychrophilic, Marine, Gas Vacuolate Bacterium Polaromonas vacuolata KCTC 22033T.</title>
        <authorList>
            <person name="Hwang K."/>
            <person name="Kim K.M."/>
        </authorList>
    </citation>
    <scope>NUCLEOTIDE SEQUENCE [LARGE SCALE GENOMIC DNA]</scope>
    <source>
        <strain evidence="2 3">KCTC 22033</strain>
    </source>
</reference>
<dbReference type="Pfam" id="PF12973">
    <property type="entry name" value="Cupin_7"/>
    <property type="match status" value="2"/>
</dbReference>
<organism evidence="2 3">
    <name type="scientific">Polaromonas vacuolata</name>
    <dbReference type="NCBI Taxonomy" id="37448"/>
    <lineage>
        <taxon>Bacteria</taxon>
        <taxon>Pseudomonadati</taxon>
        <taxon>Pseudomonadota</taxon>
        <taxon>Betaproteobacteria</taxon>
        <taxon>Burkholderiales</taxon>
        <taxon>Comamonadaceae</taxon>
        <taxon>Polaromonas</taxon>
    </lineage>
</organism>
<dbReference type="Proteomes" id="UP000502041">
    <property type="component" value="Chromosome"/>
</dbReference>
<dbReference type="EMBL" id="CP051461">
    <property type="protein sequence ID" value="QJC56190.1"/>
    <property type="molecule type" value="Genomic_DNA"/>
</dbReference>
<dbReference type="SUPFAM" id="SSF51182">
    <property type="entry name" value="RmlC-like cupins"/>
    <property type="match status" value="2"/>
</dbReference>
<proteinExistence type="predicted"/>
<dbReference type="InterPro" id="IPR011051">
    <property type="entry name" value="RmlC_Cupin_sf"/>
</dbReference>
<dbReference type="Gene3D" id="2.60.120.10">
    <property type="entry name" value="Jelly Rolls"/>
    <property type="match status" value="1"/>
</dbReference>
<keyword evidence="3" id="KW-1185">Reference proteome</keyword>
<dbReference type="CDD" id="cd20303">
    <property type="entry name" value="cupin_ChrR_1"/>
    <property type="match status" value="2"/>
</dbReference>
<sequence>MSQTANMQATQLNADVSLRVVVQSEQLPWLDSPSPMVKRRVLARDGGEVAKATSVVKYLPGASFADHQHGLGEEIFVLEGSLSDAAGDYPAGTYIKNPPGSSHAPFSKQGCTLFVRLRQMDPEDSQRVVINTRSAQWFEGMVQGLTVLPLTEFGSQHTAMVRWAPETFFNPHRHFGGEEIFVVEGVFSDEHGDFPAGSWMRSPHLSQHKPFSSEGCLILVKTGHLI</sequence>
<accession>A0A6H2H8N7</accession>
<name>A0A6H2H8N7_9BURK</name>
<protein>
    <recommendedName>
        <fullName evidence="1">ChrR-like cupin domain-containing protein</fullName>
    </recommendedName>
</protein>
<dbReference type="AlphaFoldDB" id="A0A6H2H8N7"/>
<feature type="domain" description="ChrR-like cupin" evidence="1">
    <location>
        <begin position="126"/>
        <end position="225"/>
    </location>
</feature>
<dbReference type="InterPro" id="IPR014710">
    <property type="entry name" value="RmlC-like_jellyroll"/>
</dbReference>